<accession>A0A6J5L1R8</accession>
<sequence length="115" mass="12939">MEKAVIIKTDGTKEVVEFEIGESYDLLSKSVEGWIECVSLVSRNADMWVNEEGKLNGLPENHHATALWVEEYGMTDIIVGNIIITGGVDNEGETLGLSDEQVSEFMKYNRRVLRF</sequence>
<name>A0A6J5L1R8_9CAUD</name>
<dbReference type="EMBL" id="LR796231">
    <property type="protein sequence ID" value="CAB4128738.1"/>
    <property type="molecule type" value="Genomic_DNA"/>
</dbReference>
<feature type="domain" description="DUF3846" evidence="1">
    <location>
        <begin position="4"/>
        <end position="107"/>
    </location>
</feature>
<evidence type="ECO:0000313" key="2">
    <source>
        <dbReference type="EMBL" id="CAB4128738.1"/>
    </source>
</evidence>
<dbReference type="EMBL" id="LR798275">
    <property type="protein sequence ID" value="CAB5219421.1"/>
    <property type="molecule type" value="Genomic_DNA"/>
</dbReference>
<protein>
    <recommendedName>
        <fullName evidence="1">DUF3846 domain-containing protein</fullName>
    </recommendedName>
</protein>
<dbReference type="Pfam" id="PF12957">
    <property type="entry name" value="DUF3846"/>
    <property type="match status" value="1"/>
</dbReference>
<reference evidence="2" key="1">
    <citation type="submission" date="2020-04" db="EMBL/GenBank/DDBJ databases">
        <authorList>
            <person name="Chiriac C."/>
            <person name="Salcher M."/>
            <person name="Ghai R."/>
            <person name="Kavagutti S V."/>
        </authorList>
    </citation>
    <scope>NUCLEOTIDE SEQUENCE</scope>
</reference>
<organism evidence="2">
    <name type="scientific">uncultured Caudovirales phage</name>
    <dbReference type="NCBI Taxonomy" id="2100421"/>
    <lineage>
        <taxon>Viruses</taxon>
        <taxon>Duplodnaviria</taxon>
        <taxon>Heunggongvirae</taxon>
        <taxon>Uroviricota</taxon>
        <taxon>Caudoviricetes</taxon>
        <taxon>Peduoviridae</taxon>
        <taxon>Maltschvirus</taxon>
        <taxon>Maltschvirus maltsch</taxon>
    </lineage>
</organism>
<evidence type="ECO:0000313" key="3">
    <source>
        <dbReference type="EMBL" id="CAB5219421.1"/>
    </source>
</evidence>
<evidence type="ECO:0000259" key="1">
    <source>
        <dbReference type="Pfam" id="PF12957"/>
    </source>
</evidence>
<gene>
    <name evidence="2" type="ORF">UFOVP113_81</name>
    <name evidence="3" type="ORF">UFOVP225_68</name>
</gene>
<dbReference type="InterPro" id="IPR024559">
    <property type="entry name" value="DUF3846"/>
</dbReference>
<proteinExistence type="predicted"/>